<dbReference type="PANTHER" id="PTHR45691:SF6">
    <property type="entry name" value="PROTEIN DIAPHANOUS"/>
    <property type="match status" value="1"/>
</dbReference>
<dbReference type="PANTHER" id="PTHR45691">
    <property type="entry name" value="PROTEIN DIAPHANOUS"/>
    <property type="match status" value="1"/>
</dbReference>
<evidence type="ECO:0000259" key="3">
    <source>
        <dbReference type="Pfam" id="PF09429"/>
    </source>
</evidence>
<feature type="compositionally biased region" description="Acidic residues" evidence="2">
    <location>
        <begin position="265"/>
        <end position="274"/>
    </location>
</feature>
<dbReference type="WBParaSite" id="Gr19_v10_g10762.t1">
    <property type="protein sequence ID" value="Gr19_v10_g10762.t1"/>
    <property type="gene ID" value="Gr19_v10_g10762"/>
</dbReference>
<dbReference type="Pfam" id="PF09429">
    <property type="entry name" value="Wbp11"/>
    <property type="match status" value="1"/>
</dbReference>
<feature type="region of interest" description="Disordered" evidence="2">
    <location>
        <begin position="323"/>
        <end position="342"/>
    </location>
</feature>
<feature type="compositionally biased region" description="Low complexity" evidence="2">
    <location>
        <begin position="381"/>
        <end position="390"/>
    </location>
</feature>
<reference evidence="5" key="1">
    <citation type="submission" date="2022-11" db="UniProtKB">
        <authorList>
            <consortium name="WormBaseParasite"/>
        </authorList>
    </citation>
    <scope>IDENTIFICATION</scope>
</reference>
<organism evidence="4 5">
    <name type="scientific">Globodera rostochiensis</name>
    <name type="common">Golden nematode worm</name>
    <name type="synonym">Heterodera rostochiensis</name>
    <dbReference type="NCBI Taxonomy" id="31243"/>
    <lineage>
        <taxon>Eukaryota</taxon>
        <taxon>Metazoa</taxon>
        <taxon>Ecdysozoa</taxon>
        <taxon>Nematoda</taxon>
        <taxon>Chromadorea</taxon>
        <taxon>Rhabditida</taxon>
        <taxon>Tylenchina</taxon>
        <taxon>Tylenchomorpha</taxon>
        <taxon>Tylenchoidea</taxon>
        <taxon>Heteroderidae</taxon>
        <taxon>Heteroderinae</taxon>
        <taxon>Globodera</taxon>
    </lineage>
</organism>
<evidence type="ECO:0000256" key="1">
    <source>
        <dbReference type="SAM" id="Coils"/>
    </source>
</evidence>
<name>A0A914GVF9_GLORO</name>
<protein>
    <submittedName>
        <fullName evidence="5">WW domain-binding protein 11</fullName>
    </submittedName>
</protein>
<keyword evidence="4" id="KW-1185">Reference proteome</keyword>
<feature type="compositionally biased region" description="Pro residues" evidence="2">
    <location>
        <begin position="202"/>
        <end position="212"/>
    </location>
</feature>
<feature type="compositionally biased region" description="Polar residues" evidence="2">
    <location>
        <begin position="391"/>
        <end position="400"/>
    </location>
</feature>
<dbReference type="GO" id="GO:0006396">
    <property type="term" value="P:RNA processing"/>
    <property type="evidence" value="ECO:0007669"/>
    <property type="project" value="InterPro"/>
</dbReference>
<accession>A0A914GVF9</accession>
<dbReference type="GO" id="GO:0030041">
    <property type="term" value="P:actin filament polymerization"/>
    <property type="evidence" value="ECO:0007669"/>
    <property type="project" value="TreeGrafter"/>
</dbReference>
<feature type="compositionally biased region" description="Basic and acidic residues" evidence="2">
    <location>
        <begin position="17"/>
        <end position="29"/>
    </location>
</feature>
<feature type="region of interest" description="Disordered" evidence="2">
    <location>
        <begin position="192"/>
        <end position="305"/>
    </location>
</feature>
<evidence type="ECO:0000313" key="4">
    <source>
        <dbReference type="Proteomes" id="UP000887572"/>
    </source>
</evidence>
<feature type="coiled-coil region" evidence="1">
    <location>
        <begin position="95"/>
        <end position="122"/>
    </location>
</feature>
<feature type="domain" description="Wbp11/ELF5/Saf1 N-terminal" evidence="3">
    <location>
        <begin position="11"/>
        <end position="67"/>
    </location>
</feature>
<dbReference type="GO" id="GO:0005884">
    <property type="term" value="C:actin filament"/>
    <property type="evidence" value="ECO:0007669"/>
    <property type="project" value="TreeGrafter"/>
</dbReference>
<evidence type="ECO:0000256" key="2">
    <source>
        <dbReference type="SAM" id="MobiDB-lite"/>
    </source>
</evidence>
<dbReference type="Proteomes" id="UP000887572">
    <property type="component" value="Unplaced"/>
</dbReference>
<feature type="region of interest" description="Disordered" evidence="2">
    <location>
        <begin position="503"/>
        <end position="525"/>
    </location>
</feature>
<feature type="region of interest" description="Disordered" evidence="2">
    <location>
        <begin position="364"/>
        <end position="406"/>
    </location>
</feature>
<dbReference type="InterPro" id="IPR051412">
    <property type="entry name" value="Formin_Homology_Diaphanous_sf"/>
</dbReference>
<keyword evidence="1" id="KW-0175">Coiled coil</keyword>
<proteinExistence type="predicted"/>
<feature type="region of interest" description="Disordered" evidence="2">
    <location>
        <begin position="1"/>
        <end position="37"/>
    </location>
</feature>
<dbReference type="InterPro" id="IPR019007">
    <property type="entry name" value="Wbp11/ELF5/Saf1_N"/>
</dbReference>
<sequence>MGKRSGLTKSGRVMNPADRERKQQRAKELKRNKKQRTMVRHAIVKGRNPEELIELMSRLDDQEFDPHRELSLNVIQEKRHKMRGSFFQVVNLYRQEKDEKRVKHLEKMLVEYELERSKKEENFRAQLFSETANFEDIPLPMGAPGAVDASKTPFLVPPAPGMAAAVFGGVPMPSGQLQAAMRAGILKKTTTALPQKRHKHPPGPPPGLPPPLLVVASSSDSEGEEAQNASIEDGSGRRRIVRFSGDDRSLQHGNRRREKGGGRDAEEEDGDGSADDDHGRQQEEEEDYAPVEIPDSMLAADALPPPQHQAVYARAAPPVMPPLPQMPSMGGGRAPLPPGMAPPPPNYPPGYYAPNMPPEIHAQALRTGRMPPPNLSSSTAQQNQLQQQQQSKTGLITYTHSDPHPSAVISAAPQVVKPSVNIAAAAPKASSAPGGGEAAIISASPQMRNIRRESTRFVPTAVKIQRPLVKAPSTVPATSGIGPRVPTTCSAAGRTVPKALMVKQRQGGGTAQHQKPSRTKTTDEACDDFLRELEGLL</sequence>
<evidence type="ECO:0000313" key="5">
    <source>
        <dbReference type="WBParaSite" id="Gr19_v10_g10762.t1"/>
    </source>
</evidence>
<dbReference type="AlphaFoldDB" id="A0A914GVF9"/>